<feature type="compositionally biased region" description="Polar residues" evidence="1">
    <location>
        <begin position="29"/>
        <end position="43"/>
    </location>
</feature>
<name>A0A183MJU9_9TREM</name>
<sequence>MNNECNTSSVTNTASNNNNNNNNNNNSSGELHQTMLQQSTPFTNHHKDILDQ</sequence>
<reference evidence="2 3" key="1">
    <citation type="submission" date="2018-11" db="EMBL/GenBank/DDBJ databases">
        <authorList>
            <consortium name="Pathogen Informatics"/>
        </authorList>
    </citation>
    <scope>NUCLEOTIDE SEQUENCE [LARGE SCALE GENOMIC DNA]</scope>
    <source>
        <strain evidence="2 3">Zambia</strain>
    </source>
</reference>
<feature type="region of interest" description="Disordered" evidence="1">
    <location>
        <begin position="1"/>
        <end position="52"/>
    </location>
</feature>
<proteinExistence type="predicted"/>
<keyword evidence="3" id="KW-1185">Reference proteome</keyword>
<evidence type="ECO:0000313" key="3">
    <source>
        <dbReference type="Proteomes" id="UP000277204"/>
    </source>
</evidence>
<accession>A0A183MJU9</accession>
<organism evidence="2 3">
    <name type="scientific">Schistosoma margrebowiei</name>
    <dbReference type="NCBI Taxonomy" id="48269"/>
    <lineage>
        <taxon>Eukaryota</taxon>
        <taxon>Metazoa</taxon>
        <taxon>Spiralia</taxon>
        <taxon>Lophotrochozoa</taxon>
        <taxon>Platyhelminthes</taxon>
        <taxon>Trematoda</taxon>
        <taxon>Digenea</taxon>
        <taxon>Strigeidida</taxon>
        <taxon>Schistosomatoidea</taxon>
        <taxon>Schistosomatidae</taxon>
        <taxon>Schistosoma</taxon>
    </lineage>
</organism>
<feature type="compositionally biased region" description="Low complexity" evidence="1">
    <location>
        <begin position="1"/>
        <end position="28"/>
    </location>
</feature>
<evidence type="ECO:0000256" key="1">
    <source>
        <dbReference type="SAM" id="MobiDB-lite"/>
    </source>
</evidence>
<dbReference type="Proteomes" id="UP000277204">
    <property type="component" value="Unassembled WGS sequence"/>
</dbReference>
<dbReference type="AlphaFoldDB" id="A0A183MJU9"/>
<protein>
    <submittedName>
        <fullName evidence="2">Uncharacterized protein</fullName>
    </submittedName>
</protein>
<gene>
    <name evidence="2" type="ORF">SMRZ_LOCUS16324</name>
</gene>
<evidence type="ECO:0000313" key="2">
    <source>
        <dbReference type="EMBL" id="VDP20641.1"/>
    </source>
</evidence>
<dbReference type="EMBL" id="UZAI01017114">
    <property type="protein sequence ID" value="VDP20641.1"/>
    <property type="molecule type" value="Genomic_DNA"/>
</dbReference>